<organism evidence="2 3">
    <name type="scientific">Streptomyces exfoliatus</name>
    <name type="common">Streptomyces hydrogenans</name>
    <dbReference type="NCBI Taxonomy" id="1905"/>
    <lineage>
        <taxon>Bacteria</taxon>
        <taxon>Bacillati</taxon>
        <taxon>Actinomycetota</taxon>
        <taxon>Actinomycetes</taxon>
        <taxon>Kitasatosporales</taxon>
        <taxon>Streptomycetaceae</taxon>
        <taxon>Streptomyces</taxon>
    </lineage>
</organism>
<protein>
    <submittedName>
        <fullName evidence="2">Squalene/phytoene synthase family protein</fullName>
    </submittedName>
</protein>
<dbReference type="InterPro" id="IPR008949">
    <property type="entry name" value="Isoprenoid_synthase_dom_sf"/>
</dbReference>
<dbReference type="RefSeq" id="WP_359211809.1">
    <property type="nucleotide sequence ID" value="NZ_JBEZAM010000038.1"/>
</dbReference>
<accession>A0ABV3D2Z2</accession>
<sequence length="315" mass="34405">MWKRTLDRAGVGEPRLRQDYTRQRRAVRRYRTAEYAAARLLLPAALLPHVVAAVAFMHDTDDRIDRGTPDERVTALAEWDGLVRKAFAEGRSGLPVLRCLVRTAECHPDVRTYVDEFLRGCEREVAWRTITDDEELEQYVREYSLPALMLTACLLAPADAPARAVFTNGCHRLIRAMQRIDFLEDLSEDVRAGRPGVPADAVARHGADLTRPGASLGRLVGEQADRAATDLAAAAPLAGVVDPSYRPFLRALVGVQRLRLDAVRRAGASLATRGSGPSASAAAVLLLRETAARTRQASWAEPSGRPDGCAPGPSR</sequence>
<dbReference type="PANTHER" id="PTHR31480">
    <property type="entry name" value="BIFUNCTIONAL LYCOPENE CYCLASE/PHYTOENE SYNTHASE"/>
    <property type="match status" value="1"/>
</dbReference>
<keyword evidence="3" id="KW-1185">Reference proteome</keyword>
<dbReference type="EMBL" id="JBEZAM010000038">
    <property type="protein sequence ID" value="MEU7296211.1"/>
    <property type="molecule type" value="Genomic_DNA"/>
</dbReference>
<dbReference type="Pfam" id="PF00494">
    <property type="entry name" value="SQS_PSY"/>
    <property type="match status" value="1"/>
</dbReference>
<dbReference type="InterPro" id="IPR002060">
    <property type="entry name" value="Squ/phyt_synthse"/>
</dbReference>
<evidence type="ECO:0000313" key="2">
    <source>
        <dbReference type="EMBL" id="MEU7296211.1"/>
    </source>
</evidence>
<comment type="caution">
    <text evidence="2">The sequence shown here is derived from an EMBL/GenBank/DDBJ whole genome shotgun (WGS) entry which is preliminary data.</text>
</comment>
<dbReference type="Gene3D" id="1.10.600.10">
    <property type="entry name" value="Farnesyl Diphosphate Synthase"/>
    <property type="match status" value="1"/>
</dbReference>
<gene>
    <name evidence="2" type="ORF">AB0A76_23855</name>
</gene>
<proteinExistence type="predicted"/>
<evidence type="ECO:0000313" key="3">
    <source>
        <dbReference type="Proteomes" id="UP001551210"/>
    </source>
</evidence>
<reference evidence="2 3" key="1">
    <citation type="submission" date="2024-06" db="EMBL/GenBank/DDBJ databases">
        <title>The Natural Products Discovery Center: Release of the First 8490 Sequenced Strains for Exploring Actinobacteria Biosynthetic Diversity.</title>
        <authorList>
            <person name="Kalkreuter E."/>
            <person name="Kautsar S.A."/>
            <person name="Yang D."/>
            <person name="Bader C.D."/>
            <person name="Teijaro C.N."/>
            <person name="Fluegel L."/>
            <person name="Davis C.M."/>
            <person name="Simpson J.R."/>
            <person name="Lauterbach L."/>
            <person name="Steele A.D."/>
            <person name="Gui C."/>
            <person name="Meng S."/>
            <person name="Li G."/>
            <person name="Viehrig K."/>
            <person name="Ye F."/>
            <person name="Su P."/>
            <person name="Kiefer A.F."/>
            <person name="Nichols A."/>
            <person name="Cepeda A.J."/>
            <person name="Yan W."/>
            <person name="Fan B."/>
            <person name="Jiang Y."/>
            <person name="Adhikari A."/>
            <person name="Zheng C.-J."/>
            <person name="Schuster L."/>
            <person name="Cowan T.M."/>
            <person name="Smanski M.J."/>
            <person name="Chevrette M.G."/>
            <person name="De Carvalho L.P.S."/>
            <person name="Shen B."/>
        </authorList>
    </citation>
    <scope>NUCLEOTIDE SEQUENCE [LARGE SCALE GENOMIC DNA]</scope>
    <source>
        <strain evidence="2 3">NPDC045705</strain>
    </source>
</reference>
<dbReference type="SUPFAM" id="SSF48576">
    <property type="entry name" value="Terpenoid synthases"/>
    <property type="match status" value="1"/>
</dbReference>
<evidence type="ECO:0000256" key="1">
    <source>
        <dbReference type="SAM" id="MobiDB-lite"/>
    </source>
</evidence>
<feature type="region of interest" description="Disordered" evidence="1">
    <location>
        <begin position="294"/>
        <end position="315"/>
    </location>
</feature>
<dbReference type="Proteomes" id="UP001551210">
    <property type="component" value="Unassembled WGS sequence"/>
</dbReference>
<name>A0ABV3D2Z2_STREX</name>